<dbReference type="InterPro" id="IPR010718">
    <property type="entry name" value="DUF1294"/>
</dbReference>
<evidence type="ECO:0000256" key="1">
    <source>
        <dbReference type="SAM" id="Phobius"/>
    </source>
</evidence>
<gene>
    <name evidence="2" type="ORF">GLW01_11245</name>
</gene>
<dbReference type="Pfam" id="PF06961">
    <property type="entry name" value="DUF1294"/>
    <property type="match status" value="1"/>
</dbReference>
<keyword evidence="1" id="KW-0812">Transmembrane</keyword>
<dbReference type="Proteomes" id="UP000460751">
    <property type="component" value="Unassembled WGS sequence"/>
</dbReference>
<accession>A0A9X4YDY3</accession>
<feature type="transmembrane region" description="Helical" evidence="1">
    <location>
        <begin position="89"/>
        <end position="108"/>
    </location>
</feature>
<dbReference type="EMBL" id="WMEX01000006">
    <property type="protein sequence ID" value="MYL27368.1"/>
    <property type="molecule type" value="Genomic_DNA"/>
</dbReference>
<keyword evidence="1" id="KW-1133">Transmembrane helix</keyword>
<protein>
    <submittedName>
        <fullName evidence="2">DUF1294 domain-containing protein</fullName>
    </submittedName>
</protein>
<dbReference type="AlphaFoldDB" id="A0A9X4YDY3"/>
<evidence type="ECO:0000313" key="3">
    <source>
        <dbReference type="Proteomes" id="UP000460751"/>
    </source>
</evidence>
<reference evidence="2 3" key="1">
    <citation type="submission" date="2019-11" db="EMBL/GenBank/DDBJ databases">
        <title>Genome sequences of 17 halophilic strains isolated from different environments.</title>
        <authorList>
            <person name="Furrow R.E."/>
        </authorList>
    </citation>
    <scope>NUCLEOTIDE SEQUENCE [LARGE SCALE GENOMIC DNA]</scope>
    <source>
        <strain evidence="2 3">22507_15_FS</strain>
    </source>
</reference>
<name>A0A9X4YDY3_9GAMM</name>
<dbReference type="OrthoDB" id="72963at2"/>
<keyword evidence="3" id="KW-1185">Reference proteome</keyword>
<sequence length="158" mass="17855">MKYHHILLLAFGIFLVASYFLGYTPVAFGVLFLIVSLKAYFLYAKDKAAAKVGSWRVPENALHVVALLFGWPGALIAQERLRHKTKKQSFRVFFWLTVLVNLGGVAWLHSPQGNSLLREGVHQFENFAVSNLPHRVSDSTVLFFTDFRNKGPGDYANK</sequence>
<comment type="caution">
    <text evidence="2">The sequence shown here is derived from an EMBL/GenBank/DDBJ whole genome shotgun (WGS) entry which is preliminary data.</text>
</comment>
<feature type="transmembrane region" description="Helical" evidence="1">
    <location>
        <begin position="7"/>
        <end position="40"/>
    </location>
</feature>
<feature type="transmembrane region" description="Helical" evidence="1">
    <location>
        <begin position="60"/>
        <end position="77"/>
    </location>
</feature>
<evidence type="ECO:0000313" key="2">
    <source>
        <dbReference type="EMBL" id="MYL27368.1"/>
    </source>
</evidence>
<keyword evidence="1" id="KW-0472">Membrane</keyword>
<organism evidence="2 3">
    <name type="scientific">Vreelandella halophila</name>
    <dbReference type="NCBI Taxonomy" id="86177"/>
    <lineage>
        <taxon>Bacteria</taxon>
        <taxon>Pseudomonadati</taxon>
        <taxon>Pseudomonadota</taxon>
        <taxon>Gammaproteobacteria</taxon>
        <taxon>Oceanospirillales</taxon>
        <taxon>Halomonadaceae</taxon>
        <taxon>Vreelandella</taxon>
    </lineage>
</organism>
<dbReference type="RefSeq" id="WP_160899105.1">
    <property type="nucleotide sequence ID" value="NZ_WMEX01000006.1"/>
</dbReference>
<proteinExistence type="predicted"/>